<name>A0A392MIT4_9FABA</name>
<dbReference type="EMBL" id="LXQA010011487">
    <property type="protein sequence ID" value="MCH87083.1"/>
    <property type="molecule type" value="Genomic_DNA"/>
</dbReference>
<comment type="caution">
    <text evidence="1">The sequence shown here is derived from an EMBL/GenBank/DDBJ whole genome shotgun (WGS) entry which is preliminary data.</text>
</comment>
<evidence type="ECO:0000313" key="2">
    <source>
        <dbReference type="Proteomes" id="UP000265520"/>
    </source>
</evidence>
<gene>
    <name evidence="1" type="ORF">A2U01_0007948</name>
</gene>
<evidence type="ECO:0000313" key="1">
    <source>
        <dbReference type="EMBL" id="MCH87083.1"/>
    </source>
</evidence>
<reference evidence="1 2" key="1">
    <citation type="journal article" date="2018" name="Front. Plant Sci.">
        <title>Red Clover (Trifolium pratense) and Zigzag Clover (T. medium) - A Picture of Genomic Similarities and Differences.</title>
        <authorList>
            <person name="Dluhosova J."/>
            <person name="Istvanek J."/>
            <person name="Nedelnik J."/>
            <person name="Repkova J."/>
        </authorList>
    </citation>
    <scope>NUCLEOTIDE SEQUENCE [LARGE SCALE GENOMIC DNA]</scope>
    <source>
        <strain evidence="2">cv. 10/8</strain>
        <tissue evidence="1">Leaf</tissue>
    </source>
</reference>
<sequence>MDKSEVRVHTLGTDDWRGIQDFPYSCSRVPGIFSYQKLPQPDLDNDSWTLGVLMECLCIFGRSSKFLDVWIMKEYGNKESWTKLYHVRHMEDRHLRAYRKASYVFVNDQLLMDFYKLRSSNELTLAVYDSKNDSLKIVGIQNIDRWMNPEVYIESLISPCS</sequence>
<protein>
    <submittedName>
        <fullName evidence="1">F-box protein</fullName>
    </submittedName>
</protein>
<proteinExistence type="predicted"/>
<accession>A0A392MIT4</accession>
<keyword evidence="2" id="KW-1185">Reference proteome</keyword>
<organism evidence="1 2">
    <name type="scientific">Trifolium medium</name>
    <dbReference type="NCBI Taxonomy" id="97028"/>
    <lineage>
        <taxon>Eukaryota</taxon>
        <taxon>Viridiplantae</taxon>
        <taxon>Streptophyta</taxon>
        <taxon>Embryophyta</taxon>
        <taxon>Tracheophyta</taxon>
        <taxon>Spermatophyta</taxon>
        <taxon>Magnoliopsida</taxon>
        <taxon>eudicotyledons</taxon>
        <taxon>Gunneridae</taxon>
        <taxon>Pentapetalae</taxon>
        <taxon>rosids</taxon>
        <taxon>fabids</taxon>
        <taxon>Fabales</taxon>
        <taxon>Fabaceae</taxon>
        <taxon>Papilionoideae</taxon>
        <taxon>50 kb inversion clade</taxon>
        <taxon>NPAAA clade</taxon>
        <taxon>Hologalegina</taxon>
        <taxon>IRL clade</taxon>
        <taxon>Trifolieae</taxon>
        <taxon>Trifolium</taxon>
    </lineage>
</organism>
<dbReference type="Proteomes" id="UP000265520">
    <property type="component" value="Unassembled WGS sequence"/>
</dbReference>
<dbReference type="AlphaFoldDB" id="A0A392MIT4"/>